<dbReference type="CDD" id="cd00684">
    <property type="entry name" value="Terpene_cyclase_plant_C1"/>
    <property type="match status" value="1"/>
</dbReference>
<dbReference type="FunFam" id="1.10.600.10:FF:000007">
    <property type="entry name" value="Isoprene synthase, chloroplastic"/>
    <property type="match status" value="1"/>
</dbReference>
<comment type="cofactor">
    <cofactor evidence="1">
        <name>Mg(2+)</name>
        <dbReference type="ChEBI" id="CHEBI:18420"/>
    </cofactor>
</comment>
<dbReference type="GO" id="GO:0016102">
    <property type="term" value="P:diterpenoid biosynthetic process"/>
    <property type="evidence" value="ECO:0007669"/>
    <property type="project" value="InterPro"/>
</dbReference>
<evidence type="ECO:0000313" key="6">
    <source>
        <dbReference type="EMBL" id="QYL01200.1"/>
    </source>
</evidence>
<proteinExistence type="evidence at transcript level"/>
<accession>A0A8F9S1J0</accession>
<dbReference type="Pfam" id="PF01397">
    <property type="entry name" value="Terpene_synth"/>
    <property type="match status" value="1"/>
</dbReference>
<feature type="domain" description="Terpene synthase N-terminal" evidence="4">
    <location>
        <begin position="62"/>
        <end position="243"/>
    </location>
</feature>
<dbReference type="InterPro" id="IPR001906">
    <property type="entry name" value="Terpene_synth_N"/>
</dbReference>
<evidence type="ECO:0000256" key="2">
    <source>
        <dbReference type="ARBA" id="ARBA00022723"/>
    </source>
</evidence>
<evidence type="ECO:0000256" key="3">
    <source>
        <dbReference type="ARBA" id="ARBA00022842"/>
    </source>
</evidence>
<dbReference type="InterPro" id="IPR008949">
    <property type="entry name" value="Isoprenoid_synthase_dom_sf"/>
</dbReference>
<dbReference type="SFLD" id="SFLDG01019">
    <property type="entry name" value="Terpene_Cyclase_Like_1_C_Termi"/>
    <property type="match status" value="1"/>
</dbReference>
<dbReference type="AlphaFoldDB" id="A0A8F9S1J0"/>
<keyword evidence="3" id="KW-0460">Magnesium</keyword>
<evidence type="ECO:0000259" key="5">
    <source>
        <dbReference type="Pfam" id="PF03936"/>
    </source>
</evidence>
<dbReference type="PANTHER" id="PTHR31225:SF252">
    <property type="entry name" value="TERPENE SYNTHASE 12-RELATED"/>
    <property type="match status" value="1"/>
</dbReference>
<protein>
    <submittedName>
        <fullName evidence="6">Terpene synthase 10</fullName>
    </submittedName>
</protein>
<evidence type="ECO:0000259" key="4">
    <source>
        <dbReference type="Pfam" id="PF01397"/>
    </source>
</evidence>
<dbReference type="PANTHER" id="PTHR31225">
    <property type="entry name" value="OS04G0344100 PROTEIN-RELATED"/>
    <property type="match status" value="1"/>
</dbReference>
<dbReference type="InterPro" id="IPR036965">
    <property type="entry name" value="Terpene_synth_N_sf"/>
</dbReference>
<dbReference type="SUPFAM" id="SSF48576">
    <property type="entry name" value="Terpenoid synthases"/>
    <property type="match status" value="1"/>
</dbReference>
<name>A0A8F9S1J0_STERE</name>
<dbReference type="InterPro" id="IPR008930">
    <property type="entry name" value="Terpenoid_cyclase/PrenylTrfase"/>
</dbReference>
<dbReference type="InterPro" id="IPR050148">
    <property type="entry name" value="Terpene_synthase-like"/>
</dbReference>
<sequence>MALQLYRLAFPQSSIEVCKQKPSSQQNIKAKSKHHRLIMCCATKTKVSQTDSRLAIYEPTIWTHDYIQVLDDNFPIYYKEKARQLEKKVMALNLNVDFENGGFSTLKLLEYIDDIERLGLGYRFQNDIRRALDMIISLYGINGGLENKEDSLYEASLRFRILRQHGYNVSQDFLSKFKDNHGGFIGCLQKDVKGLLSLNEASHLAFMEESDLHDAKLFAAEHLQKLKGQENDAQILEHINHALEVPLYHRMVKLQARSYINAFKKRQDANLRLLELATIDFNMTQAAYKKELKEVSKWWKNIGLSHNLGFARDRLMECFFWAVGVVSEPQYHSCRIWLTEVCTLITVIDDVYDVYGSLDELEIFTDAVKRWDVDAIEHMPTYLQLGFISLHNMVTEIGSKTLIRQAEDIIPILVKVWGELFEAFLVEAKWTHDKFIPKFEDYLDNAWRSVSGVVILTHGYFLINQENMKDVIESLEKYEDLMKWSSMVFRLYNDLATSSDEIERGKSVNAISCYMHEKGVCEEVARKYIITLIDEAWRKLIKVCVSCSQELADPTIDMAINLARISRCTYQYGDGHGAPDARAKDRVFSVIIEPIAIKEKELM</sequence>
<organism evidence="6">
    <name type="scientific">Stevia rebaudiana</name>
    <name type="common">Stevia</name>
    <name type="synonym">Eupatorium rebaudianum</name>
    <dbReference type="NCBI Taxonomy" id="55670"/>
    <lineage>
        <taxon>Eukaryota</taxon>
        <taxon>Viridiplantae</taxon>
        <taxon>Streptophyta</taxon>
        <taxon>Embryophyta</taxon>
        <taxon>Tracheophyta</taxon>
        <taxon>Spermatophyta</taxon>
        <taxon>Magnoliopsida</taxon>
        <taxon>eudicotyledons</taxon>
        <taxon>Gunneridae</taxon>
        <taxon>Pentapetalae</taxon>
        <taxon>asterids</taxon>
        <taxon>campanulids</taxon>
        <taxon>Asterales</taxon>
        <taxon>Asteraceae</taxon>
        <taxon>Asteroideae</taxon>
        <taxon>Heliantheae alliance</taxon>
        <taxon>Eupatorieae</taxon>
        <taxon>Stevia</taxon>
    </lineage>
</organism>
<evidence type="ECO:0000256" key="1">
    <source>
        <dbReference type="ARBA" id="ARBA00001946"/>
    </source>
</evidence>
<dbReference type="SUPFAM" id="SSF48239">
    <property type="entry name" value="Terpenoid cyclases/Protein prenyltransferases"/>
    <property type="match status" value="1"/>
</dbReference>
<dbReference type="InterPro" id="IPR034741">
    <property type="entry name" value="Terpene_cyclase-like_1_C"/>
</dbReference>
<keyword evidence="2" id="KW-0479">Metal-binding</keyword>
<dbReference type="Gene3D" id="1.50.10.130">
    <property type="entry name" value="Terpene synthase, N-terminal domain"/>
    <property type="match status" value="1"/>
</dbReference>
<dbReference type="GO" id="GO:0046246">
    <property type="term" value="P:terpene biosynthetic process"/>
    <property type="evidence" value="ECO:0007669"/>
    <property type="project" value="UniProtKB-ARBA"/>
</dbReference>
<reference evidence="6" key="1">
    <citation type="submission" date="2020-06" db="EMBL/GenBank/DDBJ databases">
        <title>Identification and Characterization of Terpene Synthase (TPS) Genes in Stevia rebaudiana.</title>
        <authorList>
            <person name="Hou M."/>
            <person name="Zhang Y."/>
            <person name="Xu X."/>
            <person name="Yuan H."/>
        </authorList>
    </citation>
    <scope>NUCLEOTIDE SEQUENCE</scope>
</reference>
<dbReference type="GO" id="GO:0010333">
    <property type="term" value="F:terpene synthase activity"/>
    <property type="evidence" value="ECO:0007669"/>
    <property type="project" value="InterPro"/>
</dbReference>
<dbReference type="EMBL" id="MT551229">
    <property type="protein sequence ID" value="QYL01200.1"/>
    <property type="molecule type" value="mRNA"/>
</dbReference>
<dbReference type="GO" id="GO:0000287">
    <property type="term" value="F:magnesium ion binding"/>
    <property type="evidence" value="ECO:0007669"/>
    <property type="project" value="InterPro"/>
</dbReference>
<dbReference type="Gene3D" id="1.10.600.10">
    <property type="entry name" value="Farnesyl Diphosphate Synthase"/>
    <property type="match status" value="1"/>
</dbReference>
<dbReference type="SFLD" id="SFLDS00005">
    <property type="entry name" value="Isoprenoid_Synthase_Type_I"/>
    <property type="match status" value="1"/>
</dbReference>
<dbReference type="InterPro" id="IPR044814">
    <property type="entry name" value="Terpene_cyclase_plant_C1"/>
</dbReference>
<feature type="domain" description="Terpene synthase metal-binding" evidence="5">
    <location>
        <begin position="300"/>
        <end position="539"/>
    </location>
</feature>
<dbReference type="Pfam" id="PF03936">
    <property type="entry name" value="Terpene_synth_C"/>
    <property type="match status" value="1"/>
</dbReference>
<dbReference type="InterPro" id="IPR005630">
    <property type="entry name" value="Terpene_synthase_metal-bd"/>
</dbReference>